<keyword evidence="5 12" id="KW-0418">Kinase</keyword>
<dbReference type="Proteomes" id="UP000579945">
    <property type="component" value="Unassembled WGS sequence"/>
</dbReference>
<feature type="domain" description="PASTA" evidence="11">
    <location>
        <begin position="428"/>
        <end position="493"/>
    </location>
</feature>
<gene>
    <name evidence="12" type="ORF">FHR33_006513</name>
</gene>
<evidence type="ECO:0000313" key="13">
    <source>
        <dbReference type="Proteomes" id="UP000579945"/>
    </source>
</evidence>
<dbReference type="PANTHER" id="PTHR43289">
    <property type="entry name" value="MITOGEN-ACTIVATED PROTEIN KINASE KINASE KINASE 20-RELATED"/>
    <property type="match status" value="1"/>
</dbReference>
<dbReference type="Gene3D" id="3.30.200.20">
    <property type="entry name" value="Phosphorylase Kinase, domain 1"/>
    <property type="match status" value="1"/>
</dbReference>
<reference evidence="12 13" key="1">
    <citation type="submission" date="2020-08" db="EMBL/GenBank/DDBJ databases">
        <title>Sequencing the genomes of 1000 actinobacteria strains.</title>
        <authorList>
            <person name="Klenk H.-P."/>
        </authorList>
    </citation>
    <scope>NUCLEOTIDE SEQUENCE [LARGE SCALE GENOMIC DNA]</scope>
    <source>
        <strain evidence="12 13">DSM 44320</strain>
    </source>
</reference>
<evidence type="ECO:0000259" key="11">
    <source>
        <dbReference type="PROSITE" id="PS51178"/>
    </source>
</evidence>
<feature type="region of interest" description="Disordered" evidence="9">
    <location>
        <begin position="492"/>
        <end position="552"/>
    </location>
</feature>
<evidence type="ECO:0000256" key="1">
    <source>
        <dbReference type="ARBA" id="ARBA00012513"/>
    </source>
</evidence>
<dbReference type="SMART" id="SM00740">
    <property type="entry name" value="PASTA"/>
    <property type="match status" value="1"/>
</dbReference>
<feature type="compositionally biased region" description="Pro residues" evidence="9">
    <location>
        <begin position="501"/>
        <end position="513"/>
    </location>
</feature>
<keyword evidence="2 12" id="KW-0723">Serine/threonine-protein kinase</keyword>
<keyword evidence="13" id="KW-1185">Reference proteome</keyword>
<evidence type="ECO:0000313" key="12">
    <source>
        <dbReference type="EMBL" id="MBB3730653.1"/>
    </source>
</evidence>
<keyword evidence="6" id="KW-0067">ATP-binding</keyword>
<dbReference type="GO" id="GO:0005524">
    <property type="term" value="F:ATP binding"/>
    <property type="evidence" value="ECO:0007669"/>
    <property type="project" value="UniProtKB-KW"/>
</dbReference>
<dbReference type="InterPro" id="IPR005543">
    <property type="entry name" value="PASTA_dom"/>
</dbReference>
<organism evidence="12 13">
    <name type="scientific">Nonomuraea dietziae</name>
    <dbReference type="NCBI Taxonomy" id="65515"/>
    <lineage>
        <taxon>Bacteria</taxon>
        <taxon>Bacillati</taxon>
        <taxon>Actinomycetota</taxon>
        <taxon>Actinomycetes</taxon>
        <taxon>Streptosporangiales</taxon>
        <taxon>Streptosporangiaceae</taxon>
        <taxon>Nonomuraea</taxon>
    </lineage>
</organism>
<keyword evidence="3" id="KW-0808">Transferase</keyword>
<evidence type="ECO:0000256" key="6">
    <source>
        <dbReference type="ARBA" id="ARBA00022840"/>
    </source>
</evidence>
<feature type="domain" description="Protein kinase" evidence="10">
    <location>
        <begin position="18"/>
        <end position="271"/>
    </location>
</feature>
<dbReference type="CDD" id="cd14014">
    <property type="entry name" value="STKc_PknB_like"/>
    <property type="match status" value="1"/>
</dbReference>
<evidence type="ECO:0000256" key="3">
    <source>
        <dbReference type="ARBA" id="ARBA00022679"/>
    </source>
</evidence>
<evidence type="ECO:0000256" key="8">
    <source>
        <dbReference type="ARBA" id="ARBA00048679"/>
    </source>
</evidence>
<proteinExistence type="predicted"/>
<dbReference type="InterPro" id="IPR011009">
    <property type="entry name" value="Kinase-like_dom_sf"/>
</dbReference>
<dbReference type="PROSITE" id="PS00108">
    <property type="entry name" value="PROTEIN_KINASE_ST"/>
    <property type="match status" value="1"/>
</dbReference>
<comment type="catalytic activity">
    <reaction evidence="8">
        <text>L-seryl-[protein] + ATP = O-phospho-L-seryl-[protein] + ADP + H(+)</text>
        <dbReference type="Rhea" id="RHEA:17989"/>
        <dbReference type="Rhea" id="RHEA-COMP:9863"/>
        <dbReference type="Rhea" id="RHEA-COMP:11604"/>
        <dbReference type="ChEBI" id="CHEBI:15378"/>
        <dbReference type="ChEBI" id="CHEBI:29999"/>
        <dbReference type="ChEBI" id="CHEBI:30616"/>
        <dbReference type="ChEBI" id="CHEBI:83421"/>
        <dbReference type="ChEBI" id="CHEBI:456216"/>
        <dbReference type="EC" id="2.7.11.1"/>
    </reaction>
</comment>
<comment type="catalytic activity">
    <reaction evidence="7">
        <text>L-threonyl-[protein] + ATP = O-phospho-L-threonyl-[protein] + ADP + H(+)</text>
        <dbReference type="Rhea" id="RHEA:46608"/>
        <dbReference type="Rhea" id="RHEA-COMP:11060"/>
        <dbReference type="Rhea" id="RHEA-COMP:11605"/>
        <dbReference type="ChEBI" id="CHEBI:15378"/>
        <dbReference type="ChEBI" id="CHEBI:30013"/>
        <dbReference type="ChEBI" id="CHEBI:30616"/>
        <dbReference type="ChEBI" id="CHEBI:61977"/>
        <dbReference type="ChEBI" id="CHEBI:456216"/>
        <dbReference type="EC" id="2.7.11.1"/>
    </reaction>
</comment>
<dbReference type="Gene3D" id="1.10.510.10">
    <property type="entry name" value="Transferase(Phosphotransferase) domain 1"/>
    <property type="match status" value="1"/>
</dbReference>
<name>A0A7W5YAA8_9ACTN</name>
<evidence type="ECO:0000259" key="10">
    <source>
        <dbReference type="PROSITE" id="PS50011"/>
    </source>
</evidence>
<evidence type="ECO:0000256" key="2">
    <source>
        <dbReference type="ARBA" id="ARBA00022527"/>
    </source>
</evidence>
<sequence length="552" mass="57596">MQNVQPLLAHEAARMGDYELLGRLGEGGQGVVYLGRSASGELVAVKMLHARFSGDPAARDRFLKEVAAARRVAEFSTARVLDASTDGDRPYIVSEYVEGVSLDQLVRESGPRLSGALERLGVGTMAALAAIHRAGVVHRDFKPSNVLLGLDGARVIDFGIAKALDATTASASGLIGTPAYMSPEQISGETVGPPSDLFAWAVTMVFAATGRPAFGGDSVPAIFHRILTKEPDLPELSEPLGSLVAACLAKDPSARPTAAEALLRLVGHAPVAHAPGTSPEPQAFPADHVDDLERPDSDTAEQDVAPTDPAIPPAAPMRPTSIMPADPILPEDPVPPADTILPEQWPAKPARRGRLRPAVAAKPPRRGRLRPALLLVAAMALAASVTAAVMLPQLAGAPYDQGQNVGNIPAYMGESDPPVTGESVRARPKTGVSLPVLEGQHVDEAIAQLKSLGLQAKVKHRADESFEADYVISTSPGPGRLAKGSVVTLYVSSGPQEEEPTPTPSEEPTPGPGDPSAEPTEEPMPTATPTDTATEETVSPEPDPEPTELKGG</sequence>
<dbReference type="RefSeq" id="WP_183655616.1">
    <property type="nucleotide sequence ID" value="NZ_JACIBV010000001.1"/>
</dbReference>
<dbReference type="Gene3D" id="3.30.10.20">
    <property type="match status" value="1"/>
</dbReference>
<evidence type="ECO:0000256" key="7">
    <source>
        <dbReference type="ARBA" id="ARBA00047899"/>
    </source>
</evidence>
<dbReference type="EMBL" id="JACIBV010000001">
    <property type="protein sequence ID" value="MBB3730653.1"/>
    <property type="molecule type" value="Genomic_DNA"/>
</dbReference>
<dbReference type="GeneID" id="95392787"/>
<dbReference type="InterPro" id="IPR008271">
    <property type="entry name" value="Ser/Thr_kinase_AS"/>
</dbReference>
<keyword evidence="4" id="KW-0547">Nucleotide-binding</keyword>
<dbReference type="AlphaFoldDB" id="A0A7W5YAA8"/>
<dbReference type="EC" id="2.7.11.1" evidence="1"/>
<feature type="region of interest" description="Disordered" evidence="9">
    <location>
        <begin position="272"/>
        <end position="363"/>
    </location>
</feature>
<protein>
    <recommendedName>
        <fullName evidence="1">non-specific serine/threonine protein kinase</fullName>
        <ecNumber evidence="1">2.7.11.1</ecNumber>
    </recommendedName>
</protein>
<dbReference type="SUPFAM" id="SSF56112">
    <property type="entry name" value="Protein kinase-like (PK-like)"/>
    <property type="match status" value="1"/>
</dbReference>
<feature type="compositionally biased region" description="Low complexity" evidence="9">
    <location>
        <begin position="515"/>
        <end position="537"/>
    </location>
</feature>
<dbReference type="Pfam" id="PF00069">
    <property type="entry name" value="Pkinase"/>
    <property type="match status" value="1"/>
</dbReference>
<dbReference type="PROSITE" id="PS51178">
    <property type="entry name" value="PASTA"/>
    <property type="match status" value="1"/>
</dbReference>
<evidence type="ECO:0000256" key="9">
    <source>
        <dbReference type="SAM" id="MobiDB-lite"/>
    </source>
</evidence>
<accession>A0A7W5YAA8</accession>
<dbReference type="CDD" id="cd06577">
    <property type="entry name" value="PASTA_pknB"/>
    <property type="match status" value="1"/>
</dbReference>
<evidence type="ECO:0000256" key="4">
    <source>
        <dbReference type="ARBA" id="ARBA00022741"/>
    </source>
</evidence>
<dbReference type="GO" id="GO:0004674">
    <property type="term" value="F:protein serine/threonine kinase activity"/>
    <property type="evidence" value="ECO:0007669"/>
    <property type="project" value="UniProtKB-KW"/>
</dbReference>
<feature type="compositionally biased region" description="Basic and acidic residues" evidence="9">
    <location>
        <begin position="287"/>
        <end position="297"/>
    </location>
</feature>
<comment type="caution">
    <text evidence="12">The sequence shown here is derived from an EMBL/GenBank/DDBJ whole genome shotgun (WGS) entry which is preliminary data.</text>
</comment>
<dbReference type="InterPro" id="IPR000719">
    <property type="entry name" value="Prot_kinase_dom"/>
</dbReference>
<dbReference type="Pfam" id="PF03793">
    <property type="entry name" value="PASTA"/>
    <property type="match status" value="1"/>
</dbReference>
<evidence type="ECO:0000256" key="5">
    <source>
        <dbReference type="ARBA" id="ARBA00022777"/>
    </source>
</evidence>
<dbReference type="PANTHER" id="PTHR43289:SF34">
    <property type="entry name" value="SERINE_THREONINE-PROTEIN KINASE YBDM-RELATED"/>
    <property type="match status" value="1"/>
</dbReference>
<dbReference type="PROSITE" id="PS50011">
    <property type="entry name" value="PROTEIN_KINASE_DOM"/>
    <property type="match status" value="1"/>
</dbReference>